<gene>
    <name evidence="6" type="ORF">DAT39_005210</name>
</gene>
<organism evidence="6 7">
    <name type="scientific">Clarias magur</name>
    <name type="common">Asian catfish</name>
    <name type="synonym">Macropteronotus magur</name>
    <dbReference type="NCBI Taxonomy" id="1594786"/>
    <lineage>
        <taxon>Eukaryota</taxon>
        <taxon>Metazoa</taxon>
        <taxon>Chordata</taxon>
        <taxon>Craniata</taxon>
        <taxon>Vertebrata</taxon>
        <taxon>Euteleostomi</taxon>
        <taxon>Actinopterygii</taxon>
        <taxon>Neopterygii</taxon>
        <taxon>Teleostei</taxon>
        <taxon>Ostariophysi</taxon>
        <taxon>Siluriformes</taxon>
        <taxon>Clariidae</taxon>
        <taxon>Clarias</taxon>
    </lineage>
</organism>
<dbReference type="InterPro" id="IPR004294">
    <property type="entry name" value="Carotenoid_Oase"/>
</dbReference>
<keyword evidence="7" id="KW-1185">Reference proteome</keyword>
<dbReference type="GO" id="GO:0042574">
    <property type="term" value="P:retinal metabolic process"/>
    <property type="evidence" value="ECO:0007669"/>
    <property type="project" value="TreeGrafter"/>
</dbReference>
<dbReference type="PANTHER" id="PTHR10543">
    <property type="entry name" value="BETA-CAROTENE DIOXYGENASE"/>
    <property type="match status" value="1"/>
</dbReference>
<sequence length="537" mass="60935">MQYDYGKNKTEQPDPVKAKVKGSLPEWLQGTLVRNGPGLFSFGETSYNHWFDGMALLHSFTISRGEVTYRSKYLKSDTYNSNMEANRIVISEMGTMAYPHPSKNVITKVISFFNHTVPEFTDNCAGNIIKYGSDYYATSETNYIRKIDPMTLETQNKVDYRKYIPVTLVISHPHYDKEGNSYNMGTSIAEKGKTKYMIFKVPAMELGKTQAGSDWTPALKNAEILATLPCRSLLNPSYYHSFGMTENYFIFTEQPLKLDIVKMATAYMRGVSWASCMKFQQEDVLIHLIDRRTRKEADLKYYTNTMVVYHHVNAFEEDGHVILDVIAYDDNSLFEMFYLDNLKKQSASSTSVTPQYKRFVLPLSDKCTEMGENLVKLKNTTATAVKEKDGKILCQPEVITEGTEVPRINYNYNGQKHRYAYVTETKNVSSSKVIKFDVETKLKVEWSAENCLPIEPVFVPRPGAIEEDDGAVLTTVINSNPGESDFLLVLDGKSFQELARASVNVELHIDMHGFFIPQHDTEALPTGAEAKESSTRC</sequence>
<name>A0A8J4XE21_CLAMG</name>
<protein>
    <submittedName>
        <fullName evidence="6">Beta,beta-carotene 15,15'-dioxygenase-like</fullName>
    </submittedName>
</protein>
<dbReference type="GO" id="GO:0003834">
    <property type="term" value="F:beta-carotene 15,15'-dioxygenase activity"/>
    <property type="evidence" value="ECO:0007669"/>
    <property type="project" value="TreeGrafter"/>
</dbReference>
<keyword evidence="2 4" id="KW-0479">Metal-binding</keyword>
<comment type="similarity">
    <text evidence="1 5">Belongs to the carotenoid oxygenase family.</text>
</comment>
<dbReference type="Proteomes" id="UP000727407">
    <property type="component" value="Unassembled WGS sequence"/>
</dbReference>
<evidence type="ECO:0000256" key="2">
    <source>
        <dbReference type="ARBA" id="ARBA00022723"/>
    </source>
</evidence>
<comment type="cofactor">
    <cofactor evidence="4">
        <name>Fe(2+)</name>
        <dbReference type="ChEBI" id="CHEBI:29033"/>
    </cofactor>
    <text evidence="4">Binds 1 Fe(2+) ion per subunit.</text>
</comment>
<evidence type="ECO:0000256" key="3">
    <source>
        <dbReference type="ARBA" id="ARBA00023004"/>
    </source>
</evidence>
<reference evidence="6" key="1">
    <citation type="submission" date="2020-07" db="EMBL/GenBank/DDBJ databases">
        <title>Clarias magur genome sequencing, assembly and annotation.</title>
        <authorList>
            <person name="Kushwaha B."/>
            <person name="Kumar R."/>
            <person name="Das P."/>
            <person name="Joshi C.G."/>
            <person name="Kumar D."/>
            <person name="Nagpure N.S."/>
            <person name="Pandey M."/>
            <person name="Agarwal S."/>
            <person name="Srivastava S."/>
            <person name="Singh M."/>
            <person name="Sahoo L."/>
            <person name="Jayasankar P."/>
            <person name="Meher P.K."/>
            <person name="Koringa P.G."/>
            <person name="Iquebal M.A."/>
            <person name="Das S.P."/>
            <person name="Bit A."/>
            <person name="Patnaik S."/>
            <person name="Patel N."/>
            <person name="Shah T.M."/>
            <person name="Hinsu A."/>
            <person name="Jena J.K."/>
        </authorList>
    </citation>
    <scope>NUCLEOTIDE SEQUENCE</scope>
    <source>
        <strain evidence="6">CIFAMagur01</strain>
        <tissue evidence="6">Testis</tissue>
    </source>
</reference>
<proteinExistence type="inferred from homology"/>
<evidence type="ECO:0000256" key="1">
    <source>
        <dbReference type="ARBA" id="ARBA00006787"/>
    </source>
</evidence>
<feature type="binding site" evidence="4">
    <location>
        <position position="172"/>
    </location>
    <ligand>
        <name>Fe cation</name>
        <dbReference type="ChEBI" id="CHEBI:24875"/>
        <note>catalytic</note>
    </ligand>
</feature>
<evidence type="ECO:0000313" key="7">
    <source>
        <dbReference type="Proteomes" id="UP000727407"/>
    </source>
</evidence>
<dbReference type="GO" id="GO:0010436">
    <property type="term" value="F:carotenoid dioxygenase activity"/>
    <property type="evidence" value="ECO:0007669"/>
    <property type="project" value="TreeGrafter"/>
</dbReference>
<comment type="caution">
    <text evidence="6">The sequence shown here is derived from an EMBL/GenBank/DDBJ whole genome shotgun (WGS) entry which is preliminary data.</text>
</comment>
<dbReference type="PANTHER" id="PTHR10543:SF110">
    <property type="entry name" value="BETA-CAROTENE 15,15'-MONOOXYGENASE 1"/>
    <property type="match status" value="1"/>
</dbReference>
<feature type="binding site" evidence="4">
    <location>
        <position position="310"/>
    </location>
    <ligand>
        <name>Fe cation</name>
        <dbReference type="ChEBI" id="CHEBI:24875"/>
        <note>catalytic</note>
    </ligand>
</feature>
<feature type="binding site" evidence="4">
    <location>
        <position position="512"/>
    </location>
    <ligand>
        <name>Fe cation</name>
        <dbReference type="ChEBI" id="CHEBI:24875"/>
        <note>catalytic</note>
    </ligand>
</feature>
<dbReference type="OrthoDB" id="407010at2759"/>
<evidence type="ECO:0000256" key="4">
    <source>
        <dbReference type="PIRSR" id="PIRSR604294-1"/>
    </source>
</evidence>
<dbReference type="GO" id="GO:0016121">
    <property type="term" value="P:carotene catabolic process"/>
    <property type="evidence" value="ECO:0007669"/>
    <property type="project" value="TreeGrafter"/>
</dbReference>
<dbReference type="EMBL" id="QNUK01000048">
    <property type="protein sequence ID" value="KAF5905103.1"/>
    <property type="molecule type" value="Genomic_DNA"/>
</dbReference>
<feature type="binding site" evidence="4">
    <location>
        <position position="240"/>
    </location>
    <ligand>
        <name>Fe cation</name>
        <dbReference type="ChEBI" id="CHEBI:24875"/>
        <note>catalytic</note>
    </ligand>
</feature>
<evidence type="ECO:0000313" key="6">
    <source>
        <dbReference type="EMBL" id="KAF5905103.1"/>
    </source>
</evidence>
<dbReference type="GO" id="GO:0046872">
    <property type="term" value="F:metal ion binding"/>
    <property type="evidence" value="ECO:0007669"/>
    <property type="project" value="UniProtKB-KW"/>
</dbReference>
<keyword evidence="3 4" id="KW-0408">Iron</keyword>
<dbReference type="AlphaFoldDB" id="A0A8J4XE21"/>
<evidence type="ECO:0000256" key="5">
    <source>
        <dbReference type="RuleBase" id="RU003799"/>
    </source>
</evidence>
<dbReference type="Pfam" id="PF03055">
    <property type="entry name" value="RPE65"/>
    <property type="match status" value="1"/>
</dbReference>
<accession>A0A8J4XE21</accession>